<dbReference type="GO" id="GO:0005886">
    <property type="term" value="C:plasma membrane"/>
    <property type="evidence" value="ECO:0007669"/>
    <property type="project" value="UniProtKB-SubCell"/>
</dbReference>
<organism evidence="13 14">
    <name type="scientific">Hyphomicrobium nitrativorans NL23</name>
    <dbReference type="NCBI Taxonomy" id="1029756"/>
    <lineage>
        <taxon>Bacteria</taxon>
        <taxon>Pseudomonadati</taxon>
        <taxon>Pseudomonadota</taxon>
        <taxon>Alphaproteobacteria</taxon>
        <taxon>Hyphomicrobiales</taxon>
        <taxon>Hyphomicrobiaceae</taxon>
        <taxon>Hyphomicrobium</taxon>
    </lineage>
</organism>
<feature type="transmembrane region" description="Helical" evidence="11">
    <location>
        <begin position="305"/>
        <end position="323"/>
    </location>
</feature>
<dbReference type="AlphaFoldDB" id="V5SGF3"/>
<dbReference type="InterPro" id="IPR000537">
    <property type="entry name" value="UbiA_prenyltransferase"/>
</dbReference>
<evidence type="ECO:0000256" key="2">
    <source>
        <dbReference type="ARBA" id="ARBA00004141"/>
    </source>
</evidence>
<keyword evidence="7 11" id="KW-0831">Ubiquinone biosynthesis</keyword>
<evidence type="ECO:0000256" key="3">
    <source>
        <dbReference type="ARBA" id="ARBA00005985"/>
    </source>
</evidence>
<comment type="pathway">
    <text evidence="11">Cofactor biosynthesis; ubiquinone biosynthesis.</text>
</comment>
<evidence type="ECO:0000256" key="10">
    <source>
        <dbReference type="ARBA" id="ARBA00023136"/>
    </source>
</evidence>
<dbReference type="EC" id="2.5.1.39" evidence="11 12"/>
<keyword evidence="6 11" id="KW-0808">Transferase</keyword>
<dbReference type="HAMAP" id="MF_01635">
    <property type="entry name" value="UbiA"/>
    <property type="match status" value="1"/>
</dbReference>
<dbReference type="GO" id="GO:0006744">
    <property type="term" value="P:ubiquinone biosynthetic process"/>
    <property type="evidence" value="ECO:0007669"/>
    <property type="project" value="UniProtKB-UniRule"/>
</dbReference>
<dbReference type="OrthoDB" id="9782418at2"/>
<evidence type="ECO:0000256" key="6">
    <source>
        <dbReference type="ARBA" id="ARBA00022679"/>
    </source>
</evidence>
<dbReference type="STRING" id="1029756.W911_16100"/>
<dbReference type="PANTHER" id="PTHR11048:SF28">
    <property type="entry name" value="4-HYDROXYBENZOATE POLYPRENYLTRANSFERASE, MITOCHONDRIAL"/>
    <property type="match status" value="1"/>
</dbReference>
<gene>
    <name evidence="11 13" type="primary">ubiA</name>
    <name evidence="13" type="ORF">W911_16100</name>
</gene>
<dbReference type="HOGENOM" id="CLU_034879_0_2_5"/>
<dbReference type="CDD" id="cd13959">
    <property type="entry name" value="PT_UbiA_COQ2"/>
    <property type="match status" value="1"/>
</dbReference>
<dbReference type="InterPro" id="IPR006370">
    <property type="entry name" value="HB_polyprenyltransferase-like"/>
</dbReference>
<feature type="transmembrane region" description="Helical" evidence="11">
    <location>
        <begin position="77"/>
        <end position="100"/>
    </location>
</feature>
<dbReference type="RefSeq" id="WP_023788520.1">
    <property type="nucleotide sequence ID" value="NC_022997.1"/>
</dbReference>
<dbReference type="FunFam" id="1.10.357.140:FF:000003">
    <property type="entry name" value="4-hydroxybenzoate polyprenyltransferase, mitochondrial"/>
    <property type="match status" value="1"/>
</dbReference>
<feature type="transmembrane region" description="Helical" evidence="11">
    <location>
        <begin position="197"/>
        <end position="216"/>
    </location>
</feature>
<keyword evidence="8 11" id="KW-0812">Transmembrane</keyword>
<dbReference type="FunFam" id="1.20.120.1780:FF:000001">
    <property type="entry name" value="4-hydroxybenzoate octaprenyltransferase"/>
    <property type="match status" value="1"/>
</dbReference>
<dbReference type="Pfam" id="PF01040">
    <property type="entry name" value="UbiA"/>
    <property type="match status" value="1"/>
</dbReference>
<comment type="function">
    <text evidence="11">Catalyzes the prenylation of para-hydroxybenzoate (PHB) with an all-trans polyprenyl group. Mediates the second step in the final reaction sequence of ubiquinone-8 (UQ-8) biosynthesis, which is the condensation of the polyisoprenoid side chain with PHB, generating the first membrane-bound Q intermediate 3-octaprenyl-4-hydroxybenzoate.</text>
</comment>
<dbReference type="Proteomes" id="UP000018542">
    <property type="component" value="Chromosome"/>
</dbReference>
<keyword evidence="11" id="KW-0460">Magnesium</keyword>
<comment type="subcellular location">
    <subcellularLocation>
        <location evidence="11">Cell inner membrane</location>
        <topology evidence="11">Multi-pass membrane protein</topology>
    </subcellularLocation>
    <subcellularLocation>
        <location evidence="2">Membrane</location>
        <topology evidence="2">Multi-pass membrane protein</topology>
    </subcellularLocation>
</comment>
<evidence type="ECO:0000256" key="7">
    <source>
        <dbReference type="ARBA" id="ARBA00022688"/>
    </source>
</evidence>
<name>V5SGF3_9HYPH</name>
<dbReference type="PATRIC" id="fig|1029756.8.peg.3357"/>
<evidence type="ECO:0000256" key="11">
    <source>
        <dbReference type="HAMAP-Rule" id="MF_01635"/>
    </source>
</evidence>
<protein>
    <recommendedName>
        <fullName evidence="11 12">4-hydroxybenzoate octaprenyltransferase</fullName>
        <ecNumber evidence="11 12">2.5.1.39</ecNumber>
    </recommendedName>
    <alternativeName>
        <fullName evidence="11">4-HB polyprenyltransferase</fullName>
    </alternativeName>
</protein>
<dbReference type="Gene3D" id="1.10.357.140">
    <property type="entry name" value="UbiA prenyltransferase"/>
    <property type="match status" value="1"/>
</dbReference>
<keyword evidence="14" id="KW-1185">Reference proteome</keyword>
<keyword evidence="4 11" id="KW-1003">Cell membrane</keyword>
<evidence type="ECO:0000256" key="8">
    <source>
        <dbReference type="ARBA" id="ARBA00022692"/>
    </source>
</evidence>
<dbReference type="GO" id="GO:0008412">
    <property type="term" value="F:4-hydroxybenzoate polyprenyltransferase activity"/>
    <property type="evidence" value="ECO:0007669"/>
    <property type="project" value="UniProtKB-UniRule"/>
</dbReference>
<evidence type="ECO:0000256" key="5">
    <source>
        <dbReference type="ARBA" id="ARBA00022519"/>
    </source>
</evidence>
<dbReference type="KEGG" id="hni:W911_16100"/>
<feature type="transmembrane region" description="Helical" evidence="11">
    <location>
        <begin position="171"/>
        <end position="191"/>
    </location>
</feature>
<comment type="catalytic activity">
    <reaction evidence="11">
        <text>all-trans-octaprenyl diphosphate + 4-hydroxybenzoate = 4-hydroxy-3-(all-trans-octaprenyl)benzoate + diphosphate</text>
        <dbReference type="Rhea" id="RHEA:27782"/>
        <dbReference type="ChEBI" id="CHEBI:1617"/>
        <dbReference type="ChEBI" id="CHEBI:17879"/>
        <dbReference type="ChEBI" id="CHEBI:33019"/>
        <dbReference type="ChEBI" id="CHEBI:57711"/>
        <dbReference type="EC" id="2.5.1.39"/>
    </reaction>
</comment>
<evidence type="ECO:0000313" key="13">
    <source>
        <dbReference type="EMBL" id="AHB49582.1"/>
    </source>
</evidence>
<dbReference type="PROSITE" id="PS00943">
    <property type="entry name" value="UBIA"/>
    <property type="match status" value="1"/>
</dbReference>
<accession>V5SGF3</accession>
<evidence type="ECO:0000256" key="12">
    <source>
        <dbReference type="NCBIfam" id="TIGR01474"/>
    </source>
</evidence>
<evidence type="ECO:0000313" key="14">
    <source>
        <dbReference type="Proteomes" id="UP000018542"/>
    </source>
</evidence>
<dbReference type="PANTHER" id="PTHR11048">
    <property type="entry name" value="PRENYLTRANSFERASES"/>
    <property type="match status" value="1"/>
</dbReference>
<feature type="transmembrane region" description="Helical" evidence="11">
    <location>
        <begin position="265"/>
        <end position="284"/>
    </location>
</feature>
<dbReference type="InterPro" id="IPR030470">
    <property type="entry name" value="UbiA_prenylTrfase_CS"/>
</dbReference>
<dbReference type="EMBL" id="CP006912">
    <property type="protein sequence ID" value="AHB49582.1"/>
    <property type="molecule type" value="Genomic_DNA"/>
</dbReference>
<reference evidence="13 14" key="1">
    <citation type="journal article" date="2014" name="Genome Announc.">
        <title>Complete Genome Sequence of Hyphomicrobium nitrativorans Strain NL23, a Denitrifying Bacterium Isolated from Biofilm of a Methanol-Fed Denitrification System Treating Seawater at the Montreal Biodome.</title>
        <authorList>
            <person name="Martineau C."/>
            <person name="Villeneuve C."/>
            <person name="Mauffrey F."/>
            <person name="Villemur R."/>
        </authorList>
    </citation>
    <scope>NUCLEOTIDE SEQUENCE [LARGE SCALE GENOMIC DNA]</scope>
    <source>
        <strain evidence="13">NL23</strain>
    </source>
</reference>
<proteinExistence type="inferred from homology"/>
<dbReference type="InterPro" id="IPR044878">
    <property type="entry name" value="UbiA_sf"/>
</dbReference>
<sequence>MRARGAENGLEDVRGAPPVADAARGNWVDRYAPVSWRPYLRLARMDRPIGTWLLLFPCWWSVTLAEVSIGNPYPDPWMLFLFAVGALVMRGAGCAYNDYIDRDYDARVARTANRPIPSGQVTPEAALAFVVALSLIGFLVLIWFNLFTILLGITSLALVAIYPFMKRFTYWPQVVLGLAFNWGALMGWAAVRGSLDWAPVLLYAGSVLWTIGYDTIYAHQDTEDDLMLGLKSTALTFGSDTPFWVGSFYVGALLLWIAAGFLAGTHLVFFFGVALVGLQMAWQVSTLDIKDGNNCLRRFLANRDVGVAIFLALVADTLISWWAGLS</sequence>
<dbReference type="Gene3D" id="1.20.120.1780">
    <property type="entry name" value="UbiA prenyltransferase"/>
    <property type="match status" value="1"/>
</dbReference>
<evidence type="ECO:0000256" key="9">
    <source>
        <dbReference type="ARBA" id="ARBA00022989"/>
    </source>
</evidence>
<comment type="similarity">
    <text evidence="3 11">Belongs to the UbiA prenyltransferase family.</text>
</comment>
<keyword evidence="9 11" id="KW-1133">Transmembrane helix</keyword>
<feature type="transmembrane region" description="Helical" evidence="11">
    <location>
        <begin position="49"/>
        <end position="71"/>
    </location>
</feature>
<evidence type="ECO:0000256" key="1">
    <source>
        <dbReference type="ARBA" id="ARBA00001946"/>
    </source>
</evidence>
<keyword evidence="10 11" id="KW-0472">Membrane</keyword>
<keyword evidence="5 11" id="KW-0997">Cell inner membrane</keyword>
<dbReference type="NCBIfam" id="TIGR01474">
    <property type="entry name" value="ubiA_proteo"/>
    <property type="match status" value="1"/>
</dbReference>
<evidence type="ECO:0000256" key="4">
    <source>
        <dbReference type="ARBA" id="ARBA00022475"/>
    </source>
</evidence>
<dbReference type="InterPro" id="IPR039653">
    <property type="entry name" value="Prenyltransferase"/>
</dbReference>
<dbReference type="UniPathway" id="UPA00232"/>
<comment type="cofactor">
    <cofactor evidence="1 11">
        <name>Mg(2+)</name>
        <dbReference type="ChEBI" id="CHEBI:18420"/>
    </cofactor>
</comment>